<keyword evidence="2" id="KW-1185">Reference proteome</keyword>
<gene>
    <name evidence="1" type="ORF">LVJ94_46175</name>
</gene>
<dbReference type="Proteomes" id="UP001374803">
    <property type="component" value="Chromosome"/>
</dbReference>
<dbReference type="InterPro" id="IPR024291">
    <property type="entry name" value="DUF3829"/>
</dbReference>
<protein>
    <submittedName>
        <fullName evidence="1">YiiG family protein</fullName>
    </submittedName>
</protein>
<dbReference type="PROSITE" id="PS51257">
    <property type="entry name" value="PROKAR_LIPOPROTEIN"/>
    <property type="match status" value="1"/>
</dbReference>
<organism evidence="1 2">
    <name type="scientific">Pendulispora rubella</name>
    <dbReference type="NCBI Taxonomy" id="2741070"/>
    <lineage>
        <taxon>Bacteria</taxon>
        <taxon>Pseudomonadati</taxon>
        <taxon>Myxococcota</taxon>
        <taxon>Myxococcia</taxon>
        <taxon>Myxococcales</taxon>
        <taxon>Sorangiineae</taxon>
        <taxon>Pendulisporaceae</taxon>
        <taxon>Pendulispora</taxon>
    </lineage>
</organism>
<evidence type="ECO:0000313" key="1">
    <source>
        <dbReference type="EMBL" id="WXB04280.1"/>
    </source>
</evidence>
<accession>A0ABZ2L0E1</accession>
<sequence length="359" mass="39538">MRNPLLVWTLAVSLIALPGLTGCRRIVRALGKAAAKSAQKDAAAEDDDSVNAATASAANGADEAQDEDEAVGDKLNAYIDCINSLSDRFHDSERRYFDWANEKTGPTGKERNVYGLYSISDPAKCAAGVQKANGMKPSLPELEQAGSAYAQAVTAAFPVIKEASDYYDQKNYKDDKMAKGKELHPKLVASFEAFDQADKSMRTQVDTLNRQVKERTLAKIEKSEGKKLAYWRATTMLVAEDLVKLGDSHKLDAIDLPKLTTKIDEYEKAVNEFSGYVAAHKDEASKFIMIDSLVGEAKDFLIAAKELMRRVRDKTPYSTGERMRLGGSSEWTVEGSPGKLVKSYNELVNRSNSVRRFGK</sequence>
<name>A0ABZ2L0E1_9BACT</name>
<evidence type="ECO:0000313" key="2">
    <source>
        <dbReference type="Proteomes" id="UP001374803"/>
    </source>
</evidence>
<proteinExistence type="predicted"/>
<dbReference type="Pfam" id="PF12889">
    <property type="entry name" value="DUF3829"/>
    <property type="match status" value="1"/>
</dbReference>
<reference evidence="1" key="1">
    <citation type="submission" date="2021-12" db="EMBL/GenBank/DDBJ databases">
        <title>Discovery of the Pendulisporaceae a myxobacterial family with distinct sporulation behavior and unique specialized metabolism.</title>
        <authorList>
            <person name="Garcia R."/>
            <person name="Popoff A."/>
            <person name="Bader C.D."/>
            <person name="Loehr J."/>
            <person name="Walesch S."/>
            <person name="Walt C."/>
            <person name="Boldt J."/>
            <person name="Bunk B."/>
            <person name="Haeckl F.J.F.P.J."/>
            <person name="Gunesch A.P."/>
            <person name="Birkelbach J."/>
            <person name="Nuebel U."/>
            <person name="Pietschmann T."/>
            <person name="Bach T."/>
            <person name="Mueller R."/>
        </authorList>
    </citation>
    <scope>NUCLEOTIDE SEQUENCE</scope>
    <source>
        <strain evidence="1">MSr11367</strain>
    </source>
</reference>
<dbReference type="RefSeq" id="WP_394833917.1">
    <property type="nucleotide sequence ID" value="NZ_CP089929.1"/>
</dbReference>
<dbReference type="EMBL" id="CP089983">
    <property type="protein sequence ID" value="WXB04280.1"/>
    <property type="molecule type" value="Genomic_DNA"/>
</dbReference>